<feature type="transmembrane region" description="Helical" evidence="2">
    <location>
        <begin position="67"/>
        <end position="87"/>
    </location>
</feature>
<keyword evidence="4" id="KW-1185">Reference proteome</keyword>
<feature type="transmembrane region" description="Helical" evidence="2">
    <location>
        <begin position="241"/>
        <end position="262"/>
    </location>
</feature>
<feature type="transmembrane region" description="Helical" evidence="2">
    <location>
        <begin position="314"/>
        <end position="335"/>
    </location>
</feature>
<feature type="transmembrane region" description="Helical" evidence="2">
    <location>
        <begin position="407"/>
        <end position="425"/>
    </location>
</feature>
<feature type="transmembrane region" description="Helical" evidence="2">
    <location>
        <begin position="182"/>
        <end position="200"/>
    </location>
</feature>
<dbReference type="GO" id="GO:0005886">
    <property type="term" value="C:plasma membrane"/>
    <property type="evidence" value="ECO:0007669"/>
    <property type="project" value="UniProtKB-SubCell"/>
</dbReference>
<dbReference type="EMBL" id="CP042997">
    <property type="protein sequence ID" value="QEH34250.1"/>
    <property type="molecule type" value="Genomic_DNA"/>
</dbReference>
<feature type="transmembrane region" description="Helical" evidence="2">
    <location>
        <begin position="347"/>
        <end position="368"/>
    </location>
</feature>
<evidence type="ECO:0000256" key="2">
    <source>
        <dbReference type="SAM" id="Phobius"/>
    </source>
</evidence>
<dbReference type="Proteomes" id="UP000324233">
    <property type="component" value="Chromosome"/>
</dbReference>
<feature type="transmembrane region" description="Helical" evidence="2">
    <location>
        <begin position="485"/>
        <end position="509"/>
    </location>
</feature>
<name>A0A5B9W2S2_9BACT</name>
<keyword evidence="2" id="KW-0472">Membrane</keyword>
<feature type="transmembrane region" description="Helical" evidence="2">
    <location>
        <begin position="27"/>
        <end position="46"/>
    </location>
</feature>
<keyword evidence="2" id="KW-1133">Transmembrane helix</keyword>
<dbReference type="AlphaFoldDB" id="A0A5B9W2S2"/>
<sequence>MPRLPAFSPVFLYETIAASRRWQAYALRALLVSGLLASLAFAWDAVGVGDLRPRVDVRQTLAEVAEYFYCGAAGIQLGLALLVAPAASAGSICADRAGGWLTHAFVTELSDAEIVLGKLASRFLSAAGLVLTGVPVFLLAMLLGGIIPEALGMLAAVTMLVLLGGSSFSMAVSARATRSHEVLMAVFGAWAAWLLAAPTWEALARVFQRNGPAAWFIKLNPFVLVYSPYASPGYAGWSDLGVFAAVCLLVTAACVAFAIAGLRREPAPLRGRSARLEAAGAWIRANLASWWPSPSLDGNPVLWREWRRSRPTRIARGVGALFAIVMTVGMGIGLYEMIWLGTGAQSRFVSGTNLIAAMLGLLLLSASAPTSLSEERVRGSLDILLSTTLTTREVVLGKWLAVFRRSLPLLVFPSLAGLFVAATALEPTQAYRLGEPIPLETYEKVLAAILPSAFLLGHAAAVTSLGLAFATWLRRTSRAVAASVSAFLLFSIGWVVVAEIGVRLLVWWWNGRVASDFRDASAALELPLGALSPFGGQVAPLELLDRSWIRDRHLLWGLSLACLLVVYLFAAVVLLLTLLAFDRCMGRAGESRRSGPDAASDGRVGSRAIGLEGNPVSC</sequence>
<evidence type="ECO:0000313" key="3">
    <source>
        <dbReference type="EMBL" id="QEH34250.1"/>
    </source>
</evidence>
<dbReference type="RefSeq" id="WP_148594200.1">
    <property type="nucleotide sequence ID" value="NZ_CP042997.1"/>
</dbReference>
<dbReference type="Pfam" id="PF12679">
    <property type="entry name" value="ABC2_membrane_2"/>
    <property type="match status" value="1"/>
</dbReference>
<accession>A0A5B9W2S2</accession>
<dbReference type="OrthoDB" id="256443at2"/>
<feature type="transmembrane region" description="Helical" evidence="2">
    <location>
        <begin position="212"/>
        <end position="229"/>
    </location>
</feature>
<dbReference type="GO" id="GO:0140359">
    <property type="term" value="F:ABC-type transporter activity"/>
    <property type="evidence" value="ECO:0007669"/>
    <property type="project" value="InterPro"/>
</dbReference>
<feature type="region of interest" description="Disordered" evidence="1">
    <location>
        <begin position="588"/>
        <end position="618"/>
    </location>
</feature>
<feature type="transmembrane region" description="Helical" evidence="2">
    <location>
        <begin position="150"/>
        <end position="170"/>
    </location>
</feature>
<feature type="transmembrane region" description="Helical" evidence="2">
    <location>
        <begin position="554"/>
        <end position="581"/>
    </location>
</feature>
<reference evidence="3 4" key="1">
    <citation type="submission" date="2019-08" db="EMBL/GenBank/DDBJ databases">
        <title>Deep-cultivation of Planctomycetes and their phenomic and genomic characterization uncovers novel biology.</title>
        <authorList>
            <person name="Wiegand S."/>
            <person name="Jogler M."/>
            <person name="Boedeker C."/>
            <person name="Pinto D."/>
            <person name="Vollmers J."/>
            <person name="Rivas-Marin E."/>
            <person name="Kohn T."/>
            <person name="Peeters S.H."/>
            <person name="Heuer A."/>
            <person name="Rast P."/>
            <person name="Oberbeckmann S."/>
            <person name="Bunk B."/>
            <person name="Jeske O."/>
            <person name="Meyerdierks A."/>
            <person name="Storesund J.E."/>
            <person name="Kallscheuer N."/>
            <person name="Luecker S."/>
            <person name="Lage O.M."/>
            <person name="Pohl T."/>
            <person name="Merkel B.J."/>
            <person name="Hornburger P."/>
            <person name="Mueller R.-W."/>
            <person name="Bruemmer F."/>
            <person name="Labrenz M."/>
            <person name="Spormann A.M."/>
            <person name="Op den Camp H."/>
            <person name="Overmann J."/>
            <person name="Amann R."/>
            <person name="Jetten M.S.M."/>
            <person name="Mascher T."/>
            <person name="Medema M.H."/>
            <person name="Devos D.P."/>
            <person name="Kaster A.-K."/>
            <person name="Ovreas L."/>
            <person name="Rohde M."/>
            <person name="Galperin M.Y."/>
            <person name="Jogler C."/>
        </authorList>
    </citation>
    <scope>NUCLEOTIDE SEQUENCE [LARGE SCALE GENOMIC DNA]</scope>
    <source>
        <strain evidence="3 4">OJF2</strain>
    </source>
</reference>
<organism evidence="3 4">
    <name type="scientific">Aquisphaera giovannonii</name>
    <dbReference type="NCBI Taxonomy" id="406548"/>
    <lineage>
        <taxon>Bacteria</taxon>
        <taxon>Pseudomonadati</taxon>
        <taxon>Planctomycetota</taxon>
        <taxon>Planctomycetia</taxon>
        <taxon>Isosphaerales</taxon>
        <taxon>Isosphaeraceae</taxon>
        <taxon>Aquisphaera</taxon>
    </lineage>
</organism>
<evidence type="ECO:0000256" key="1">
    <source>
        <dbReference type="SAM" id="MobiDB-lite"/>
    </source>
</evidence>
<dbReference type="KEGG" id="agv:OJF2_27850"/>
<keyword evidence="2" id="KW-0812">Transmembrane</keyword>
<dbReference type="PANTHER" id="PTHR43471">
    <property type="entry name" value="ABC TRANSPORTER PERMEASE"/>
    <property type="match status" value="1"/>
</dbReference>
<feature type="transmembrane region" description="Helical" evidence="2">
    <location>
        <begin position="123"/>
        <end position="143"/>
    </location>
</feature>
<feature type="transmembrane region" description="Helical" evidence="2">
    <location>
        <begin position="445"/>
        <end position="473"/>
    </location>
</feature>
<evidence type="ECO:0000313" key="4">
    <source>
        <dbReference type="Proteomes" id="UP000324233"/>
    </source>
</evidence>
<protein>
    <submittedName>
        <fullName evidence="3">ABC-2 family transporter protein</fullName>
    </submittedName>
</protein>
<proteinExistence type="predicted"/>
<gene>
    <name evidence="3" type="ORF">OJF2_27850</name>
</gene>